<evidence type="ECO:0000256" key="8">
    <source>
        <dbReference type="SAM" id="Phobius"/>
    </source>
</evidence>
<dbReference type="Gene3D" id="2.60.120.260">
    <property type="entry name" value="Galactose-binding domain-like"/>
    <property type="match status" value="1"/>
</dbReference>
<keyword evidence="3" id="KW-0597">Phosphoprotein</keyword>
<evidence type="ECO:0000259" key="9">
    <source>
        <dbReference type="PROSITE" id="PS50109"/>
    </source>
</evidence>
<evidence type="ECO:0000256" key="3">
    <source>
        <dbReference type="ARBA" id="ARBA00022553"/>
    </source>
</evidence>
<dbReference type="SMART" id="SM00387">
    <property type="entry name" value="HATPase_c"/>
    <property type="match status" value="1"/>
</dbReference>
<dbReference type="PRINTS" id="PR00344">
    <property type="entry name" value="BCTRLSENSOR"/>
</dbReference>
<dbReference type="STRING" id="1028.SAMN05661096_02571"/>
<evidence type="ECO:0000313" key="11">
    <source>
        <dbReference type="Proteomes" id="UP000193804"/>
    </source>
</evidence>
<dbReference type="OrthoDB" id="9811889at2"/>
<feature type="transmembrane region" description="Helical" evidence="8">
    <location>
        <begin position="288"/>
        <end position="306"/>
    </location>
</feature>
<dbReference type="Gene3D" id="3.30.565.10">
    <property type="entry name" value="Histidine kinase-like ATPase, C-terminal domain"/>
    <property type="match status" value="1"/>
</dbReference>
<dbReference type="Pfam" id="PF02518">
    <property type="entry name" value="HATPase_c"/>
    <property type="match status" value="1"/>
</dbReference>
<keyword evidence="8" id="KW-0812">Transmembrane</keyword>
<dbReference type="PROSITE" id="PS50109">
    <property type="entry name" value="HIS_KIN"/>
    <property type="match status" value="1"/>
</dbReference>
<feature type="coiled-coil region" evidence="7">
    <location>
        <begin position="397"/>
        <end position="446"/>
    </location>
</feature>
<feature type="domain" description="Histidine kinase" evidence="9">
    <location>
        <begin position="449"/>
        <end position="665"/>
    </location>
</feature>
<dbReference type="CDD" id="cd00082">
    <property type="entry name" value="HisKA"/>
    <property type="match status" value="1"/>
</dbReference>
<reference evidence="11" key="1">
    <citation type="submission" date="2017-04" db="EMBL/GenBank/DDBJ databases">
        <authorList>
            <person name="Varghese N."/>
            <person name="Submissions S."/>
        </authorList>
    </citation>
    <scope>NUCLEOTIDE SEQUENCE [LARGE SCALE GENOMIC DNA]</scope>
    <source>
        <strain evidence="11">DSM 4125</strain>
    </source>
</reference>
<feature type="transmembrane region" description="Helical" evidence="8">
    <location>
        <begin position="221"/>
        <end position="238"/>
    </location>
</feature>
<dbReference type="Pfam" id="PF07695">
    <property type="entry name" value="7TMR-DISM_7TM"/>
    <property type="match status" value="1"/>
</dbReference>
<dbReference type="InterPro" id="IPR036890">
    <property type="entry name" value="HATPase_C_sf"/>
</dbReference>
<sequence length="665" mass="76542">MWKHIVTFVFILSSVASVSYSQQTFFQLQDRNLNEEIALLQGQWQFEYGQLLTAEEMQAIDSPIYTEIPHTWTGMEFRGQNLPSTGYATYYTTIIINQNYSRLAINGKVQSTNYKLFINGKEIGEVGRLGTSQETAKPDYRNKVFQIPSDQDTLEVIVQISNFHYRKGGMSRPPQIADKELLLEDRGMNISLSFFLIGSIFFMGLYHIGSNIFRTRNKMNSYFALVCLFTILRALSVNEYLLIEYLNFPWWLSVRIELASFYLIFAFTIRFIYYLFPEYIPKFFAKTPYYIGISATFITLFTPILYNSNLVPIMQLVTVITSLAILYYIFKASLTGNKEVLIALVGFILLFSVTVIEILIHQSQIVGDMVFALGIFFYLFSHVIILANRQNQTYIKNQDLSLALKQSNQRLEQTVEERTKELNKRNKELLNNNDELKKINDEKNGLIHVIAHDLKSPLNNNKGLIHLIKMPENLNDDQKDFLDKLEKSNQQGVQLIEDLLQLYKLESKQQPEIEAICVKTFLGELIKRYEDTAGLKKIKINVNIESDQNQFYTDTEKLQRIMDNLISNALKFSYEGTAIHIKAIHLKNKLHIEVRDEGMGIMKEEQSKLFQKFQKMSNKPTAGESSSGLGLSIVKTLVEQLKGTIEFDSVPRKGTSFTIVLSDLA</sequence>
<name>A0A1X7KD51_9BACT</name>
<gene>
    <name evidence="10" type="ORF">SAMN05661096_02571</name>
</gene>
<dbReference type="EMBL" id="FXAW01000005">
    <property type="protein sequence ID" value="SMG38789.1"/>
    <property type="molecule type" value="Genomic_DNA"/>
</dbReference>
<evidence type="ECO:0000313" key="10">
    <source>
        <dbReference type="EMBL" id="SMG38789.1"/>
    </source>
</evidence>
<evidence type="ECO:0000256" key="7">
    <source>
        <dbReference type="SAM" id="Coils"/>
    </source>
</evidence>
<dbReference type="SMART" id="SM00388">
    <property type="entry name" value="HisKA"/>
    <property type="match status" value="1"/>
</dbReference>
<accession>A0A1X7KD51</accession>
<feature type="transmembrane region" description="Helical" evidence="8">
    <location>
        <begin position="366"/>
        <end position="387"/>
    </location>
</feature>
<feature type="transmembrane region" description="Helical" evidence="8">
    <location>
        <begin position="190"/>
        <end position="209"/>
    </location>
</feature>
<dbReference type="PANTHER" id="PTHR43711:SF1">
    <property type="entry name" value="HISTIDINE KINASE 1"/>
    <property type="match status" value="1"/>
</dbReference>
<feature type="transmembrane region" description="Helical" evidence="8">
    <location>
        <begin position="341"/>
        <end position="360"/>
    </location>
</feature>
<dbReference type="SUPFAM" id="SSF49785">
    <property type="entry name" value="Galactose-binding domain-like"/>
    <property type="match status" value="1"/>
</dbReference>
<evidence type="ECO:0000256" key="1">
    <source>
        <dbReference type="ARBA" id="ARBA00000085"/>
    </source>
</evidence>
<dbReference type="FunFam" id="3.30.565.10:FF:000006">
    <property type="entry name" value="Sensor histidine kinase WalK"/>
    <property type="match status" value="1"/>
</dbReference>
<dbReference type="PANTHER" id="PTHR43711">
    <property type="entry name" value="TWO-COMPONENT HISTIDINE KINASE"/>
    <property type="match status" value="1"/>
</dbReference>
<dbReference type="SUPFAM" id="SSF47384">
    <property type="entry name" value="Homodimeric domain of signal transducing histidine kinase"/>
    <property type="match status" value="1"/>
</dbReference>
<dbReference type="Gene3D" id="1.10.287.130">
    <property type="match status" value="1"/>
</dbReference>
<dbReference type="InterPro" id="IPR050736">
    <property type="entry name" value="Sensor_HK_Regulatory"/>
</dbReference>
<evidence type="ECO:0000256" key="2">
    <source>
        <dbReference type="ARBA" id="ARBA00012438"/>
    </source>
</evidence>
<proteinExistence type="predicted"/>
<dbReference type="InterPro" id="IPR011623">
    <property type="entry name" value="7TMR_DISM_rcpt_extracell_dom1"/>
</dbReference>
<dbReference type="InterPro" id="IPR003594">
    <property type="entry name" value="HATPase_dom"/>
</dbReference>
<dbReference type="InterPro" id="IPR005467">
    <property type="entry name" value="His_kinase_dom"/>
</dbReference>
<dbReference type="GO" id="GO:0000155">
    <property type="term" value="F:phosphorelay sensor kinase activity"/>
    <property type="evidence" value="ECO:0007669"/>
    <property type="project" value="InterPro"/>
</dbReference>
<dbReference type="InterPro" id="IPR008979">
    <property type="entry name" value="Galactose-bd-like_sf"/>
</dbReference>
<keyword evidence="8" id="KW-0472">Membrane</keyword>
<dbReference type="InterPro" id="IPR004358">
    <property type="entry name" value="Sig_transdc_His_kin-like_C"/>
</dbReference>
<evidence type="ECO:0000256" key="6">
    <source>
        <dbReference type="ARBA" id="ARBA00023012"/>
    </source>
</evidence>
<keyword evidence="7" id="KW-0175">Coiled coil</keyword>
<organism evidence="10 11">
    <name type="scientific">Marivirga sericea</name>
    <dbReference type="NCBI Taxonomy" id="1028"/>
    <lineage>
        <taxon>Bacteria</taxon>
        <taxon>Pseudomonadati</taxon>
        <taxon>Bacteroidota</taxon>
        <taxon>Cytophagia</taxon>
        <taxon>Cytophagales</taxon>
        <taxon>Marivirgaceae</taxon>
        <taxon>Marivirga</taxon>
    </lineage>
</organism>
<comment type="catalytic activity">
    <reaction evidence="1">
        <text>ATP + protein L-histidine = ADP + protein N-phospho-L-histidine.</text>
        <dbReference type="EC" id="2.7.13.3"/>
    </reaction>
</comment>
<dbReference type="Proteomes" id="UP000193804">
    <property type="component" value="Unassembled WGS sequence"/>
</dbReference>
<keyword evidence="8" id="KW-1133">Transmembrane helix</keyword>
<evidence type="ECO:0000256" key="4">
    <source>
        <dbReference type="ARBA" id="ARBA00022679"/>
    </source>
</evidence>
<dbReference type="AlphaFoldDB" id="A0A1X7KD51"/>
<dbReference type="InterPro" id="IPR003661">
    <property type="entry name" value="HisK_dim/P_dom"/>
</dbReference>
<feature type="transmembrane region" description="Helical" evidence="8">
    <location>
        <begin position="312"/>
        <end position="329"/>
    </location>
</feature>
<feature type="transmembrane region" description="Helical" evidence="8">
    <location>
        <begin position="258"/>
        <end position="276"/>
    </location>
</feature>
<dbReference type="CDD" id="cd00075">
    <property type="entry name" value="HATPase"/>
    <property type="match status" value="1"/>
</dbReference>
<dbReference type="InterPro" id="IPR036097">
    <property type="entry name" value="HisK_dim/P_sf"/>
</dbReference>
<keyword evidence="11" id="KW-1185">Reference proteome</keyword>
<dbReference type="RefSeq" id="WP_085517742.1">
    <property type="nucleotide sequence ID" value="NZ_FXAW01000005.1"/>
</dbReference>
<dbReference type="Pfam" id="PF00512">
    <property type="entry name" value="HisKA"/>
    <property type="match status" value="1"/>
</dbReference>
<protein>
    <recommendedName>
        <fullName evidence="2">histidine kinase</fullName>
        <ecNumber evidence="2">2.7.13.3</ecNumber>
    </recommendedName>
</protein>
<keyword evidence="6" id="KW-0902">Two-component regulatory system</keyword>
<keyword evidence="4" id="KW-0808">Transferase</keyword>
<keyword evidence="5 10" id="KW-0418">Kinase</keyword>
<dbReference type="EC" id="2.7.13.3" evidence="2"/>
<dbReference type="SUPFAM" id="SSF55874">
    <property type="entry name" value="ATPase domain of HSP90 chaperone/DNA topoisomerase II/histidine kinase"/>
    <property type="match status" value="1"/>
</dbReference>
<evidence type="ECO:0000256" key="5">
    <source>
        <dbReference type="ARBA" id="ARBA00022777"/>
    </source>
</evidence>